<dbReference type="EMBL" id="FO704550">
    <property type="protein sequence ID" value="CDG19468.1"/>
    <property type="molecule type" value="Genomic_DNA"/>
</dbReference>
<evidence type="ECO:0000313" key="8">
    <source>
        <dbReference type="Proteomes" id="UP000032721"/>
    </source>
</evidence>
<keyword evidence="9" id="KW-1185">Reference proteome</keyword>
<keyword evidence="2 4" id="KW-0547">Nucleotide-binding</keyword>
<dbReference type="Proteomes" id="UP000032721">
    <property type="component" value="Chromosome"/>
</dbReference>
<dbReference type="HOGENOM" id="CLU_625166_0_0_6"/>
<evidence type="ECO:0000313" key="9">
    <source>
        <dbReference type="Proteomes" id="UP000324170"/>
    </source>
</evidence>
<evidence type="ECO:0000313" key="7">
    <source>
        <dbReference type="EMBL" id="TYP04726.1"/>
    </source>
</evidence>
<dbReference type="SUPFAM" id="SSF56059">
    <property type="entry name" value="Glutathione synthetase ATP-binding domain-like"/>
    <property type="match status" value="1"/>
</dbReference>
<dbReference type="STRING" id="351671.XDD1_3783"/>
<protein>
    <submittedName>
        <fullName evidence="7">ATP-grasp domain-containing protein</fullName>
    </submittedName>
    <submittedName>
        <fullName evidence="6">Putative Phosphoribosylglycinamide synthetase</fullName>
    </submittedName>
</protein>
<reference evidence="6 8" key="1">
    <citation type="submission" date="2013-07" db="EMBL/GenBank/DDBJ databases">
        <authorList>
            <person name="Genoscope - CEA"/>
        </authorList>
    </citation>
    <scope>NUCLEOTIDE SEQUENCE [LARGE SCALE GENOMIC DNA]</scope>
    <source>
        <strain evidence="6">FRM16</strain>
        <strain evidence="8">FRM16 / DSM 17909</strain>
    </source>
</reference>
<dbReference type="InterPro" id="IPR052032">
    <property type="entry name" value="ATP-dep_AA_Ligase"/>
</dbReference>
<reference evidence="7 9" key="2">
    <citation type="submission" date="2019-07" db="EMBL/GenBank/DDBJ databases">
        <title>Genomic Encyclopedia of Type Strains, Phase I: the one thousand microbial genomes (KMG-I) project.</title>
        <authorList>
            <person name="Kyrpides N."/>
        </authorList>
    </citation>
    <scope>NUCLEOTIDE SEQUENCE [LARGE SCALE GENOMIC DNA]</scope>
    <source>
        <strain evidence="7 9">DSM 17909</strain>
    </source>
</reference>
<dbReference type="PROSITE" id="PS50975">
    <property type="entry name" value="ATP_GRASP"/>
    <property type="match status" value="1"/>
</dbReference>
<proteinExistence type="predicted"/>
<dbReference type="AlphaFoldDB" id="A0A068QWW1"/>
<evidence type="ECO:0000256" key="3">
    <source>
        <dbReference type="ARBA" id="ARBA00022840"/>
    </source>
</evidence>
<evidence type="ECO:0000256" key="2">
    <source>
        <dbReference type="ARBA" id="ARBA00022741"/>
    </source>
</evidence>
<dbReference type="GO" id="GO:0005524">
    <property type="term" value="F:ATP binding"/>
    <property type="evidence" value="ECO:0007669"/>
    <property type="project" value="UniProtKB-UniRule"/>
</dbReference>
<dbReference type="OrthoDB" id="24041at2"/>
<accession>A0A068QWW1</accession>
<dbReference type="PANTHER" id="PTHR43585:SF2">
    <property type="entry name" value="ATP-GRASP ENZYME FSQD"/>
    <property type="match status" value="1"/>
</dbReference>
<organism evidence="6 8">
    <name type="scientific">Xenorhabdus doucetiae</name>
    <dbReference type="NCBI Taxonomy" id="351671"/>
    <lineage>
        <taxon>Bacteria</taxon>
        <taxon>Pseudomonadati</taxon>
        <taxon>Pseudomonadota</taxon>
        <taxon>Gammaproteobacteria</taxon>
        <taxon>Enterobacterales</taxon>
        <taxon>Morganellaceae</taxon>
        <taxon>Xenorhabdus</taxon>
    </lineage>
</organism>
<evidence type="ECO:0000256" key="4">
    <source>
        <dbReference type="PROSITE-ProRule" id="PRU00409"/>
    </source>
</evidence>
<dbReference type="KEGG" id="xdo:XDD1_3783"/>
<dbReference type="PANTHER" id="PTHR43585">
    <property type="entry name" value="FUMIPYRROLE BIOSYNTHESIS PROTEIN C"/>
    <property type="match status" value="1"/>
</dbReference>
<sequence length="401" mass="44740">MKIALVNAMSSGLDLIDVIKERGHDLLEVNIGYGENKQDKGHVYANNIEKALETLLKLSPDIILPGCERAVSDANYLAHKLGLPHNDIRRQNARKDKALMIDALVDYGIPAVKSFRITSDNELDHIPALSYPVVVKPVASSGSDLVKIIKCQEELIVYLNDIFETNNRWGIKNTSVVVQEFLNGPMYVVNTVSQNGVHLLTDIYFKDIAYFQGMPLSLSMILCVELNETLRNIVNYTFDCLDSLGVSTGAAHTEIILTENGPRLVEVNSRLMGPAMPSDIFVPALGYSQASILVDSYNNIELFLSMVEKKWKPKMCIAQCQIRPNKDGVIYDMVGLDYIRNLPGFSGFRKLPYPGMKVQDRFLTTASTGIAYFRHSEPELIKFSINKLHHLCKTGKVFGIA</sequence>
<dbReference type="GO" id="GO:0046872">
    <property type="term" value="F:metal ion binding"/>
    <property type="evidence" value="ECO:0007669"/>
    <property type="project" value="InterPro"/>
</dbReference>
<evidence type="ECO:0000259" key="5">
    <source>
        <dbReference type="PROSITE" id="PS50975"/>
    </source>
</evidence>
<dbReference type="Proteomes" id="UP000324170">
    <property type="component" value="Unassembled WGS sequence"/>
</dbReference>
<dbReference type="EMBL" id="VNHN01000033">
    <property type="protein sequence ID" value="TYP04726.1"/>
    <property type="molecule type" value="Genomic_DNA"/>
</dbReference>
<gene>
    <name evidence="7" type="ORF">LY16_02168</name>
    <name evidence="6" type="ORF">XDD1_3783</name>
</gene>
<dbReference type="Gene3D" id="3.30.470.20">
    <property type="entry name" value="ATP-grasp fold, B domain"/>
    <property type="match status" value="1"/>
</dbReference>
<evidence type="ECO:0000256" key="1">
    <source>
        <dbReference type="ARBA" id="ARBA00022598"/>
    </source>
</evidence>
<name>A0A068QWW1_9GAMM</name>
<dbReference type="RefSeq" id="WP_045973127.1">
    <property type="nucleotide sequence ID" value="NZ_CAWMED010000001.1"/>
</dbReference>
<dbReference type="Pfam" id="PF13535">
    <property type="entry name" value="ATP-grasp_4"/>
    <property type="match status" value="1"/>
</dbReference>
<keyword evidence="3 4" id="KW-0067">ATP-binding</keyword>
<keyword evidence="1" id="KW-0436">Ligase</keyword>
<evidence type="ECO:0000313" key="6">
    <source>
        <dbReference type="EMBL" id="CDG19468.1"/>
    </source>
</evidence>
<dbReference type="GO" id="GO:0016874">
    <property type="term" value="F:ligase activity"/>
    <property type="evidence" value="ECO:0007669"/>
    <property type="project" value="UniProtKB-KW"/>
</dbReference>
<feature type="domain" description="ATP-grasp" evidence="5">
    <location>
        <begin position="101"/>
        <end position="298"/>
    </location>
</feature>
<dbReference type="InterPro" id="IPR011761">
    <property type="entry name" value="ATP-grasp"/>
</dbReference>